<evidence type="ECO:0000313" key="5">
    <source>
        <dbReference type="Proteomes" id="UP000284243"/>
    </source>
</evidence>
<sequence length="234" mass="26505">MLIVKIMNRYIFIGLLCFVIGACTHHTTGFYEGPRYLSFVNEKGADTAFISFANYPGASTHEVAFVLKLTGNIPEEDLTYRLEVVDSLTTAGTTDYQLPEHLVFRKDRVTDTLVVTVMNSNPLLTEQTLSVGLRIVANEHFRPGLDGQQRAKLTFTAVKSKPEWWKGELESLILGEYSSKKMEEFILCTGVNTLEGVELSVARAYTLQFKRYCIEHNIMWDDNVTPMVDKIPCY</sequence>
<dbReference type="Pfam" id="PF16132">
    <property type="entry name" value="DUF4843"/>
    <property type="match status" value="1"/>
</dbReference>
<dbReference type="AlphaFoldDB" id="A0A1Y3YIT2"/>
<dbReference type="PROSITE" id="PS51257">
    <property type="entry name" value="PROKAR_LIPOPROTEIN"/>
    <property type="match status" value="1"/>
</dbReference>
<evidence type="ECO:0000313" key="2">
    <source>
        <dbReference type="EMBL" id="RGV18673.1"/>
    </source>
</evidence>
<proteinExistence type="predicted"/>
<organism evidence="2 4">
    <name type="scientific">Odoribacter splanchnicus</name>
    <dbReference type="NCBI Taxonomy" id="28118"/>
    <lineage>
        <taxon>Bacteria</taxon>
        <taxon>Pseudomonadati</taxon>
        <taxon>Bacteroidota</taxon>
        <taxon>Bacteroidia</taxon>
        <taxon>Bacteroidales</taxon>
        <taxon>Odoribacteraceae</taxon>
        <taxon>Odoribacter</taxon>
    </lineage>
</organism>
<gene>
    <name evidence="2" type="ORF">DWW24_19355</name>
    <name evidence="1" type="ORF">DWW57_01955</name>
    <name evidence="3" type="ORF">DXA53_08940</name>
</gene>
<evidence type="ECO:0000313" key="3">
    <source>
        <dbReference type="EMBL" id="RGY06958.1"/>
    </source>
</evidence>
<protein>
    <submittedName>
        <fullName evidence="2">DUF4843 domain-containing protein</fullName>
    </submittedName>
</protein>
<dbReference type="Proteomes" id="UP000283426">
    <property type="component" value="Unassembled WGS sequence"/>
</dbReference>
<accession>A0A1Y3YIT2</accession>
<dbReference type="EMBL" id="QRYW01000055">
    <property type="protein sequence ID" value="RGV18673.1"/>
    <property type="molecule type" value="Genomic_DNA"/>
</dbReference>
<comment type="caution">
    <text evidence="2">The sequence shown here is derived from an EMBL/GenBank/DDBJ whole genome shotgun (WGS) entry which is preliminary data.</text>
</comment>
<evidence type="ECO:0000313" key="4">
    <source>
        <dbReference type="Proteomes" id="UP000283426"/>
    </source>
</evidence>
<dbReference type="Proteomes" id="UP000284434">
    <property type="component" value="Unassembled WGS sequence"/>
</dbReference>
<name>A0A1Y3YIT2_9BACT</name>
<dbReference type="EMBL" id="QSCO01000010">
    <property type="protein sequence ID" value="RGY06958.1"/>
    <property type="molecule type" value="Genomic_DNA"/>
</dbReference>
<evidence type="ECO:0000313" key="1">
    <source>
        <dbReference type="EMBL" id="RGU58501.1"/>
    </source>
</evidence>
<dbReference type="InterPro" id="IPR032299">
    <property type="entry name" value="DUF4843"/>
</dbReference>
<dbReference type="Proteomes" id="UP000284243">
    <property type="component" value="Unassembled WGS sequence"/>
</dbReference>
<reference evidence="4 5" key="1">
    <citation type="submission" date="2018-08" db="EMBL/GenBank/DDBJ databases">
        <title>A genome reference for cultivated species of the human gut microbiota.</title>
        <authorList>
            <person name="Zou Y."/>
            <person name="Xue W."/>
            <person name="Luo G."/>
        </authorList>
    </citation>
    <scope>NUCLEOTIDE SEQUENCE [LARGE SCALE GENOMIC DNA]</scope>
    <source>
        <strain evidence="2 4">AF14-6AC</strain>
        <strain evidence="1 5">AF16-14</strain>
        <strain evidence="3 6">OF03-11</strain>
    </source>
</reference>
<dbReference type="EMBL" id="QRYC01000002">
    <property type="protein sequence ID" value="RGU58501.1"/>
    <property type="molecule type" value="Genomic_DNA"/>
</dbReference>
<evidence type="ECO:0000313" key="6">
    <source>
        <dbReference type="Proteomes" id="UP000284434"/>
    </source>
</evidence>